<feature type="compositionally biased region" description="Gly residues" evidence="1">
    <location>
        <begin position="47"/>
        <end position="66"/>
    </location>
</feature>
<evidence type="ECO:0000256" key="1">
    <source>
        <dbReference type="SAM" id="MobiDB-lite"/>
    </source>
</evidence>
<dbReference type="InterPro" id="IPR036983">
    <property type="entry name" value="AIM24_sf"/>
</dbReference>
<dbReference type="AlphaFoldDB" id="G2P2N0"/>
<dbReference type="Gene3D" id="3.60.160.10">
    <property type="entry name" value="Mitochondrial biogenesis AIM24"/>
    <property type="match status" value="1"/>
</dbReference>
<dbReference type="eggNOG" id="COG2013">
    <property type="taxonomic scope" value="Bacteria"/>
</dbReference>
<dbReference type="Pfam" id="PF01987">
    <property type="entry name" value="AIM24"/>
    <property type="match status" value="1"/>
</dbReference>
<gene>
    <name evidence="2" type="ORF">Strvi_2432</name>
</gene>
<organism evidence="2 3">
    <name type="scientific">Streptomyces violaceusniger (strain Tu 4113)</name>
    <dbReference type="NCBI Taxonomy" id="653045"/>
    <lineage>
        <taxon>Bacteria</taxon>
        <taxon>Bacillati</taxon>
        <taxon>Actinomycetota</taxon>
        <taxon>Actinomycetes</taxon>
        <taxon>Kitasatosporales</taxon>
        <taxon>Streptomycetaceae</taxon>
        <taxon>Streptomyces</taxon>
        <taxon>Streptomyces violaceusniger group</taxon>
    </lineage>
</organism>
<evidence type="ECO:0000313" key="2">
    <source>
        <dbReference type="EMBL" id="AEM82153.1"/>
    </source>
</evidence>
<dbReference type="InterPro" id="IPR002838">
    <property type="entry name" value="AIM24"/>
</dbReference>
<dbReference type="Proteomes" id="UP000008703">
    <property type="component" value="Chromosome"/>
</dbReference>
<dbReference type="SUPFAM" id="SSF51219">
    <property type="entry name" value="TRAP-like"/>
    <property type="match status" value="1"/>
</dbReference>
<feature type="region of interest" description="Disordered" evidence="1">
    <location>
        <begin position="45"/>
        <end position="66"/>
    </location>
</feature>
<dbReference type="InterPro" id="IPR016031">
    <property type="entry name" value="Trp_RNA-bd_attenuator-like_dom"/>
</dbReference>
<dbReference type="EMBL" id="CP002994">
    <property type="protein sequence ID" value="AEM82153.1"/>
    <property type="molecule type" value="Genomic_DNA"/>
</dbReference>
<evidence type="ECO:0000313" key="3">
    <source>
        <dbReference type="Proteomes" id="UP000008703"/>
    </source>
</evidence>
<protein>
    <recommendedName>
        <fullName evidence="4">AIM24 family protein</fullName>
    </recommendedName>
</protein>
<dbReference type="KEGG" id="svl:Strvi_2432"/>
<accession>G2P2N0</accession>
<sequence>MTLRQEIVGNAMQMAVCTLQPGQTVYCEAGKFLFKTANVTMETRLSGPGGGGGQAAGGSGGSAGGAGGGGMGGMLRQAMGTAMQVGQRALAGESLAFQYFTATGGEGTVGFAGVLPGEMRALELDGARAWFAEKDAFVAAESTVEFGIAFQGGKTGRSGGEGFILEKFTGHGTVIICGAGNFIDLNPADFGGRIEVDTGCIVAFEEGIRYGVERIGGLNRQGLMNAVFGGEGLSLATLEGNGRVILQSLTIEGLANALKKAQGGDKQGPTGGMFSTHAG</sequence>
<proteinExistence type="predicted"/>
<dbReference type="HOGENOM" id="CLU_040551_0_2_11"/>
<reference evidence="2" key="1">
    <citation type="submission" date="2011-08" db="EMBL/GenBank/DDBJ databases">
        <title>Complete sequence of chromosome of Streptomyces violaceusniger Tu 4113.</title>
        <authorList>
            <consortium name="US DOE Joint Genome Institute"/>
            <person name="Lucas S."/>
            <person name="Han J."/>
            <person name="Lapidus A."/>
            <person name="Cheng J.-F."/>
            <person name="Goodwin L."/>
            <person name="Pitluck S."/>
            <person name="Peters L."/>
            <person name="Ivanova N."/>
            <person name="Daligault H."/>
            <person name="Detter J.C."/>
            <person name="Han C."/>
            <person name="Tapia R."/>
            <person name="Land M."/>
            <person name="Hauser L."/>
            <person name="Kyrpides N."/>
            <person name="Ivanova N."/>
            <person name="Pagani I."/>
            <person name="Hagen A."/>
            <person name="Katz L."/>
            <person name="Fiedler H.-P."/>
            <person name="Keasling J."/>
            <person name="Fortman J."/>
            <person name="Woyke T."/>
        </authorList>
    </citation>
    <scope>NUCLEOTIDE SEQUENCE [LARGE SCALE GENOMIC DNA]</scope>
    <source>
        <strain evidence="2">Tu 4113</strain>
    </source>
</reference>
<dbReference type="PANTHER" id="PTHR43657">
    <property type="entry name" value="TRYPTOPHAN RNA-BINDING ATTENUATOR PROTEIN-LIKE PROTEIN"/>
    <property type="match status" value="1"/>
</dbReference>
<dbReference type="PANTHER" id="PTHR43657:SF1">
    <property type="entry name" value="ALTERED INHERITANCE OF MITOCHONDRIA PROTEIN 24, MITOCHONDRIAL"/>
    <property type="match status" value="1"/>
</dbReference>
<evidence type="ECO:0008006" key="4">
    <source>
        <dbReference type="Google" id="ProtNLM"/>
    </source>
</evidence>
<keyword evidence="3" id="KW-1185">Reference proteome</keyword>
<dbReference type="RefSeq" id="WP_014055658.1">
    <property type="nucleotide sequence ID" value="NC_015957.1"/>
</dbReference>
<name>G2P2N0_STRV4</name>